<dbReference type="EMBL" id="JBJKFK010001099">
    <property type="protein sequence ID" value="KAL3314089.1"/>
    <property type="molecule type" value="Genomic_DNA"/>
</dbReference>
<dbReference type="InterPro" id="IPR011992">
    <property type="entry name" value="EF-hand-dom_pair"/>
</dbReference>
<dbReference type="Gene3D" id="1.10.238.10">
    <property type="entry name" value="EF-hand"/>
    <property type="match status" value="1"/>
</dbReference>
<dbReference type="FunFam" id="1.10.238.10:FF:000178">
    <property type="entry name" value="Calmodulin-2 A"/>
    <property type="match status" value="1"/>
</dbReference>
<dbReference type="SUPFAM" id="SSF47473">
    <property type="entry name" value="EF-hand"/>
    <property type="match status" value="1"/>
</dbReference>
<sequence>MDPIDVDSRKACASQWASCDFSPQEDECSVESSKKKKEETEQVNEIYQIFQLIDSNSMGIVNQEQLLAFMRTLGQKITEAEFQDIFAAADVDENAVVDFDEFCALISARIKPGEIKNDMEDIFHAFDIRNCGSFTAEDLVQVTANIADPFTESDAEKLLQALGVDPYASVSVKSRFYLILSNLFIHAEFMRLFDIQEDDGTGAFHNLLCHLSANYSSSSVTIDK</sequence>
<evidence type="ECO:0000313" key="3">
    <source>
        <dbReference type="EMBL" id="KAL3314089.1"/>
    </source>
</evidence>
<dbReference type="Pfam" id="PF13499">
    <property type="entry name" value="EF-hand_7"/>
    <property type="match status" value="1"/>
</dbReference>
<dbReference type="SMART" id="SM00054">
    <property type="entry name" value="EFh"/>
    <property type="match status" value="2"/>
</dbReference>
<evidence type="ECO:0000313" key="4">
    <source>
        <dbReference type="Proteomes" id="UP001626550"/>
    </source>
</evidence>
<dbReference type="InterPro" id="IPR002048">
    <property type="entry name" value="EF_hand_dom"/>
</dbReference>
<proteinExistence type="predicted"/>
<keyword evidence="1" id="KW-0677">Repeat</keyword>
<gene>
    <name evidence="3" type="ORF">Ciccas_007299</name>
</gene>
<evidence type="ECO:0000259" key="2">
    <source>
        <dbReference type="PROSITE" id="PS50222"/>
    </source>
</evidence>
<name>A0ABD2Q3A2_9PLAT</name>
<dbReference type="PANTHER" id="PTHR23048:SF0">
    <property type="entry name" value="CALMODULIN LIKE 3"/>
    <property type="match status" value="1"/>
</dbReference>
<protein>
    <recommendedName>
        <fullName evidence="2">EF-hand domain-containing protein</fullName>
    </recommendedName>
</protein>
<dbReference type="AlphaFoldDB" id="A0ABD2Q3A2"/>
<dbReference type="Proteomes" id="UP001626550">
    <property type="component" value="Unassembled WGS sequence"/>
</dbReference>
<keyword evidence="4" id="KW-1185">Reference proteome</keyword>
<dbReference type="InterPro" id="IPR050230">
    <property type="entry name" value="CALM/Myosin/TropC-like"/>
</dbReference>
<dbReference type="PANTHER" id="PTHR23048">
    <property type="entry name" value="MYOSIN LIGHT CHAIN 1, 3"/>
    <property type="match status" value="1"/>
</dbReference>
<reference evidence="3 4" key="1">
    <citation type="submission" date="2024-11" db="EMBL/GenBank/DDBJ databases">
        <title>Adaptive evolution of stress response genes in parasites aligns with host niche diversity.</title>
        <authorList>
            <person name="Hahn C."/>
            <person name="Resl P."/>
        </authorList>
    </citation>
    <scope>NUCLEOTIDE SEQUENCE [LARGE SCALE GENOMIC DNA]</scope>
    <source>
        <strain evidence="3">EGGRZ-B1_66</strain>
        <tissue evidence="3">Body</tissue>
    </source>
</reference>
<organism evidence="3 4">
    <name type="scientific">Cichlidogyrus casuarinus</name>
    <dbReference type="NCBI Taxonomy" id="1844966"/>
    <lineage>
        <taxon>Eukaryota</taxon>
        <taxon>Metazoa</taxon>
        <taxon>Spiralia</taxon>
        <taxon>Lophotrochozoa</taxon>
        <taxon>Platyhelminthes</taxon>
        <taxon>Monogenea</taxon>
        <taxon>Monopisthocotylea</taxon>
        <taxon>Dactylogyridea</taxon>
        <taxon>Ancyrocephalidae</taxon>
        <taxon>Cichlidogyrus</taxon>
    </lineage>
</organism>
<dbReference type="PROSITE" id="PS50222">
    <property type="entry name" value="EF_HAND_2"/>
    <property type="match status" value="2"/>
</dbReference>
<feature type="domain" description="EF-hand" evidence="2">
    <location>
        <begin position="41"/>
        <end position="76"/>
    </location>
</feature>
<dbReference type="CDD" id="cd00051">
    <property type="entry name" value="EFh"/>
    <property type="match status" value="1"/>
</dbReference>
<accession>A0ABD2Q3A2</accession>
<comment type="caution">
    <text evidence="3">The sequence shown here is derived from an EMBL/GenBank/DDBJ whole genome shotgun (WGS) entry which is preliminary data.</text>
</comment>
<dbReference type="GO" id="GO:0043226">
    <property type="term" value="C:organelle"/>
    <property type="evidence" value="ECO:0007669"/>
    <property type="project" value="UniProtKB-ARBA"/>
</dbReference>
<evidence type="ECO:0000256" key="1">
    <source>
        <dbReference type="ARBA" id="ARBA00022737"/>
    </source>
</evidence>
<feature type="domain" description="EF-hand" evidence="2">
    <location>
        <begin position="77"/>
        <end position="112"/>
    </location>
</feature>